<comment type="caution">
    <text evidence="2">The sequence shown here is derived from an EMBL/GenBank/DDBJ whole genome shotgun (WGS) entry which is preliminary data.</text>
</comment>
<evidence type="ECO:0000313" key="3">
    <source>
        <dbReference type="Proteomes" id="UP000533476"/>
    </source>
</evidence>
<dbReference type="AlphaFoldDB" id="A0A7Y0L443"/>
<dbReference type="Gene3D" id="1.10.3210.10">
    <property type="entry name" value="Hypothetical protein af1432"/>
    <property type="match status" value="1"/>
</dbReference>
<dbReference type="SUPFAM" id="SSF48452">
    <property type="entry name" value="TPR-like"/>
    <property type="match status" value="1"/>
</dbReference>
<dbReference type="RefSeq" id="WP_169099299.1">
    <property type="nucleotide sequence ID" value="NZ_JABBVZ010000029.1"/>
</dbReference>
<gene>
    <name evidence="2" type="ORF">HIJ39_10215</name>
</gene>
<dbReference type="PROSITE" id="PS51832">
    <property type="entry name" value="HD_GYP"/>
    <property type="match status" value="1"/>
</dbReference>
<protein>
    <submittedName>
        <fullName evidence="2">HD domain-containing protein</fullName>
    </submittedName>
</protein>
<dbReference type="Proteomes" id="UP000533476">
    <property type="component" value="Unassembled WGS sequence"/>
</dbReference>
<dbReference type="Gene3D" id="1.25.40.10">
    <property type="entry name" value="Tetratricopeptide repeat domain"/>
    <property type="match status" value="2"/>
</dbReference>
<dbReference type="PANTHER" id="PTHR45228:SF4">
    <property type="entry name" value="LIPOPROTEIN"/>
    <property type="match status" value="1"/>
</dbReference>
<dbReference type="InterPro" id="IPR052020">
    <property type="entry name" value="Cyclic_di-GMP/3'3'-cGAMP_PDE"/>
</dbReference>
<name>A0A7Y0L443_9FIRM</name>
<organism evidence="2 3">
    <name type="scientific">Sulfobacillus harzensis</name>
    <dbReference type="NCBI Taxonomy" id="2729629"/>
    <lineage>
        <taxon>Bacteria</taxon>
        <taxon>Bacillati</taxon>
        <taxon>Bacillota</taxon>
        <taxon>Clostridia</taxon>
        <taxon>Eubacteriales</taxon>
        <taxon>Clostridiales Family XVII. Incertae Sedis</taxon>
        <taxon>Sulfobacillus</taxon>
    </lineage>
</organism>
<dbReference type="InterPro" id="IPR003607">
    <property type="entry name" value="HD/PDEase_dom"/>
</dbReference>
<dbReference type="PANTHER" id="PTHR45228">
    <property type="entry name" value="CYCLIC DI-GMP PHOSPHODIESTERASE TM_0186-RELATED"/>
    <property type="match status" value="1"/>
</dbReference>
<dbReference type="CDD" id="cd00077">
    <property type="entry name" value="HDc"/>
    <property type="match status" value="1"/>
</dbReference>
<accession>A0A7Y0L443</accession>
<proteinExistence type="predicted"/>
<dbReference type="InterPro" id="IPR037522">
    <property type="entry name" value="HD_GYP_dom"/>
</dbReference>
<dbReference type="SMART" id="SM00028">
    <property type="entry name" value="TPR"/>
    <property type="match status" value="2"/>
</dbReference>
<dbReference type="SUPFAM" id="SSF109604">
    <property type="entry name" value="HD-domain/PDEase-like"/>
    <property type="match status" value="1"/>
</dbReference>
<evidence type="ECO:0000259" key="1">
    <source>
        <dbReference type="PROSITE" id="PS51832"/>
    </source>
</evidence>
<feature type="domain" description="HD-GYP" evidence="1">
    <location>
        <begin position="270"/>
        <end position="476"/>
    </location>
</feature>
<sequence>MRSRPERLYARGLALYHSGCLEAAEEEWRDAAGDATQEALRAAILDGLGRLAAHRGRPRQALQFFQQAVASGGGPGVAMRMAMALSLVGERDRAFREADRLVRVERTTRGAEPVQGALFINFAGMQINFALYEQALQSLKKAAQVGRRMPTPYQYALEVNRGLAFMELKRWHEAEEAFHRALEQSQVGTIGALNGLARLAVSQNRWEDVRRFGERAFQRMWLSLRSFDVEEMGHLSSVLGQWALSLELSRLAVRFFDIAQTLYGQAGQWERWRSINALIAQAESGPNQPPSDADYERELTRFLVLLESTLAQTLVKGDFSRRLDVRHWAAQAVGQRLGLADEELAALTHVARLEDLGLAAVGADDEQSPLFDVHPDMSVRLLDRLELAPSILEAIRGHHERWDGYGFPDGLAGEAIPRLARIIAVADAYARMTAGPEGSHRQAIAILLQESGRALDPAVVETFISVFATAALEDTD</sequence>
<dbReference type="Pfam" id="PF13487">
    <property type="entry name" value="HD_5"/>
    <property type="match status" value="1"/>
</dbReference>
<keyword evidence="3" id="KW-1185">Reference proteome</keyword>
<reference evidence="2 3" key="1">
    <citation type="submission" date="2020-04" db="EMBL/GenBank/DDBJ databases">
        <authorList>
            <person name="Zhang R."/>
            <person name="Schippers A."/>
        </authorList>
    </citation>
    <scope>NUCLEOTIDE SEQUENCE [LARGE SCALE GENOMIC DNA]</scope>
    <source>
        <strain evidence="2 3">DSM 109850</strain>
    </source>
</reference>
<dbReference type="InterPro" id="IPR019734">
    <property type="entry name" value="TPR_rpt"/>
</dbReference>
<dbReference type="EMBL" id="JABBVZ010000029">
    <property type="protein sequence ID" value="NMP22723.1"/>
    <property type="molecule type" value="Genomic_DNA"/>
</dbReference>
<dbReference type="InterPro" id="IPR011990">
    <property type="entry name" value="TPR-like_helical_dom_sf"/>
</dbReference>
<evidence type="ECO:0000313" key="2">
    <source>
        <dbReference type="EMBL" id="NMP22723.1"/>
    </source>
</evidence>